<keyword evidence="7" id="KW-0808">Transferase</keyword>
<evidence type="ECO:0000313" key="7">
    <source>
        <dbReference type="EMBL" id="RZC38781.1"/>
    </source>
</evidence>
<feature type="domain" description="Protein kinase" evidence="6">
    <location>
        <begin position="43"/>
        <end position="378"/>
    </location>
</feature>
<evidence type="ECO:0000256" key="1">
    <source>
        <dbReference type="ARBA" id="ARBA00012513"/>
    </source>
</evidence>
<dbReference type="PROSITE" id="PS00108">
    <property type="entry name" value="PROTEIN_KINASE_ST"/>
    <property type="match status" value="1"/>
</dbReference>
<dbReference type="OrthoDB" id="2687620at2759"/>
<dbReference type="GO" id="GO:0005524">
    <property type="term" value="F:ATP binding"/>
    <property type="evidence" value="ECO:0007669"/>
    <property type="project" value="UniProtKB-UniRule"/>
</dbReference>
<evidence type="ECO:0000256" key="3">
    <source>
        <dbReference type="ARBA" id="ARBA00022840"/>
    </source>
</evidence>
<feature type="non-terminal residue" evidence="7">
    <location>
        <position position="378"/>
    </location>
</feature>
<dbReference type="Pfam" id="PF00069">
    <property type="entry name" value="Pkinase"/>
    <property type="match status" value="1"/>
</dbReference>
<feature type="binding site" evidence="4">
    <location>
        <position position="77"/>
    </location>
    <ligand>
        <name>ATP</name>
        <dbReference type="ChEBI" id="CHEBI:30616"/>
    </ligand>
</feature>
<gene>
    <name evidence="7" type="ORF">BDFB_009031</name>
</gene>
<dbReference type="EC" id="2.7.11.1" evidence="1"/>
<sequence>MPRRCNDSSSDGPPRKKNCNVPVMSSFNLKDGEFLRDVTGKQWKLGKAVGVGGFGEIYLASDKLTKKVTADSLYVAKVESHKNGPLFVEVNCYLRIAKPIMIEEWKKQKKLNSLGMPHYVASGSHMHKGERYRFLILPRFDKDLEKILQDKKMLNLKTVFTISSQIIDVLEYIHSKGYIHSDIKASNILLSNKKTPRKTRSIHNRYVACNPVRMCRISKRVRCTKNLRPLSVVNYIDDIPDFDKMIAAGLDKQECTRDQVYLLDYGLASKFLTSNGEHKPFCVDERKAHAGTILFCSRDAHKGVPSRRSDLESLGYNMIYWLTGNLPWSNDIDNPEIVDKKKQKSMADIEYFLKTCFVADYPRFLFDYFWYLQKLQFQ</sequence>
<comment type="similarity">
    <text evidence="5">Belongs to the protein kinase superfamily.</text>
</comment>
<protein>
    <recommendedName>
        <fullName evidence="1">non-specific serine/threonine protein kinase</fullName>
        <ecNumber evidence="1">2.7.11.1</ecNumber>
    </recommendedName>
</protein>
<dbReference type="InterPro" id="IPR050235">
    <property type="entry name" value="CK1_Ser-Thr_kinase"/>
</dbReference>
<keyword evidence="2 4" id="KW-0547">Nucleotide-binding</keyword>
<reference evidence="7 8" key="1">
    <citation type="submission" date="2017-03" db="EMBL/GenBank/DDBJ databases">
        <title>Genome of the blue death feigning beetle - Asbolus verrucosus.</title>
        <authorList>
            <person name="Rider S.D."/>
        </authorList>
    </citation>
    <scope>NUCLEOTIDE SEQUENCE [LARGE SCALE GENOMIC DNA]</scope>
    <source>
        <strain evidence="7">Butters</strain>
        <tissue evidence="7">Head and leg muscle</tissue>
    </source>
</reference>
<dbReference type="SUPFAM" id="SSF56112">
    <property type="entry name" value="Protein kinase-like (PK-like)"/>
    <property type="match status" value="1"/>
</dbReference>
<dbReference type="InterPro" id="IPR008271">
    <property type="entry name" value="Ser/Thr_kinase_AS"/>
</dbReference>
<evidence type="ECO:0000256" key="4">
    <source>
        <dbReference type="PROSITE-ProRule" id="PRU10141"/>
    </source>
</evidence>
<dbReference type="EMBL" id="QDEB01040233">
    <property type="protein sequence ID" value="RZC38781.1"/>
    <property type="molecule type" value="Genomic_DNA"/>
</dbReference>
<dbReference type="AlphaFoldDB" id="A0A482W0V5"/>
<proteinExistence type="inferred from homology"/>
<dbReference type="InterPro" id="IPR011009">
    <property type="entry name" value="Kinase-like_dom_sf"/>
</dbReference>
<dbReference type="Gene3D" id="1.10.510.10">
    <property type="entry name" value="Transferase(Phosphotransferase) domain 1"/>
    <property type="match status" value="2"/>
</dbReference>
<dbReference type="GO" id="GO:0004674">
    <property type="term" value="F:protein serine/threonine kinase activity"/>
    <property type="evidence" value="ECO:0007669"/>
    <property type="project" value="UniProtKB-KW"/>
</dbReference>
<keyword evidence="8" id="KW-1185">Reference proteome</keyword>
<dbReference type="Proteomes" id="UP000292052">
    <property type="component" value="Unassembled WGS sequence"/>
</dbReference>
<organism evidence="7 8">
    <name type="scientific">Asbolus verrucosus</name>
    <name type="common">Desert ironclad beetle</name>
    <dbReference type="NCBI Taxonomy" id="1661398"/>
    <lineage>
        <taxon>Eukaryota</taxon>
        <taxon>Metazoa</taxon>
        <taxon>Ecdysozoa</taxon>
        <taxon>Arthropoda</taxon>
        <taxon>Hexapoda</taxon>
        <taxon>Insecta</taxon>
        <taxon>Pterygota</taxon>
        <taxon>Neoptera</taxon>
        <taxon>Endopterygota</taxon>
        <taxon>Coleoptera</taxon>
        <taxon>Polyphaga</taxon>
        <taxon>Cucujiformia</taxon>
        <taxon>Tenebrionidae</taxon>
        <taxon>Pimeliinae</taxon>
        <taxon>Asbolus</taxon>
    </lineage>
</organism>
<comment type="caution">
    <text evidence="7">The sequence shown here is derived from an EMBL/GenBank/DDBJ whole genome shotgun (WGS) entry which is preliminary data.</text>
</comment>
<dbReference type="PROSITE" id="PS00107">
    <property type="entry name" value="PROTEIN_KINASE_ATP"/>
    <property type="match status" value="1"/>
</dbReference>
<keyword evidence="5" id="KW-0723">Serine/threonine-protein kinase</keyword>
<dbReference type="InterPro" id="IPR000719">
    <property type="entry name" value="Prot_kinase_dom"/>
</dbReference>
<dbReference type="PANTHER" id="PTHR11909">
    <property type="entry name" value="CASEIN KINASE-RELATED"/>
    <property type="match status" value="1"/>
</dbReference>
<keyword evidence="7" id="KW-0418">Kinase</keyword>
<name>A0A482W0V5_ASBVE</name>
<accession>A0A482W0V5</accession>
<evidence type="ECO:0000313" key="8">
    <source>
        <dbReference type="Proteomes" id="UP000292052"/>
    </source>
</evidence>
<evidence type="ECO:0000256" key="2">
    <source>
        <dbReference type="ARBA" id="ARBA00022741"/>
    </source>
</evidence>
<evidence type="ECO:0000259" key="6">
    <source>
        <dbReference type="PROSITE" id="PS50011"/>
    </source>
</evidence>
<dbReference type="SMART" id="SM00220">
    <property type="entry name" value="S_TKc"/>
    <property type="match status" value="1"/>
</dbReference>
<keyword evidence="3 4" id="KW-0067">ATP-binding</keyword>
<dbReference type="InterPro" id="IPR017441">
    <property type="entry name" value="Protein_kinase_ATP_BS"/>
</dbReference>
<dbReference type="PROSITE" id="PS50011">
    <property type="entry name" value="PROTEIN_KINASE_DOM"/>
    <property type="match status" value="1"/>
</dbReference>
<evidence type="ECO:0000256" key="5">
    <source>
        <dbReference type="RuleBase" id="RU000304"/>
    </source>
</evidence>
<dbReference type="STRING" id="1661398.A0A482W0V5"/>
<dbReference type="Gene3D" id="3.30.200.20">
    <property type="entry name" value="Phosphorylase Kinase, domain 1"/>
    <property type="match status" value="1"/>
</dbReference>